<keyword evidence="1" id="KW-0808">Transferase</keyword>
<dbReference type="Pfam" id="PF03033">
    <property type="entry name" value="Glyco_transf_28"/>
    <property type="match status" value="1"/>
</dbReference>
<feature type="region of interest" description="Disordered" evidence="2">
    <location>
        <begin position="1"/>
        <end position="22"/>
    </location>
</feature>
<dbReference type="GeneID" id="5425791"/>
<protein>
    <submittedName>
        <fullName evidence="5">Uncharacterized protein</fullName>
    </submittedName>
</protein>
<organism evidence="5 6">
    <name type="scientific">Botryotinia fuckeliana (strain B05.10)</name>
    <name type="common">Noble rot fungus</name>
    <name type="synonym">Botrytis cinerea</name>
    <dbReference type="NCBI Taxonomy" id="332648"/>
    <lineage>
        <taxon>Eukaryota</taxon>
        <taxon>Fungi</taxon>
        <taxon>Dikarya</taxon>
        <taxon>Ascomycota</taxon>
        <taxon>Pezizomycotina</taxon>
        <taxon>Leotiomycetes</taxon>
        <taxon>Helotiales</taxon>
        <taxon>Sclerotiniaceae</taxon>
        <taxon>Botrytis</taxon>
    </lineage>
</organism>
<dbReference type="InterPro" id="IPR050426">
    <property type="entry name" value="Glycosyltransferase_28"/>
</dbReference>
<reference evidence="5 6" key="1">
    <citation type="journal article" date="2011" name="PLoS Genet.">
        <title>Genomic analysis of the necrotrophic fungal pathogens Sclerotinia sclerotiorum and Botrytis cinerea.</title>
        <authorList>
            <person name="Amselem J."/>
            <person name="Cuomo C.A."/>
            <person name="van Kan J.A."/>
            <person name="Viaud M."/>
            <person name="Benito E.P."/>
            <person name="Couloux A."/>
            <person name="Coutinho P.M."/>
            <person name="de Vries R.P."/>
            <person name="Dyer P.S."/>
            <person name="Fillinger S."/>
            <person name="Fournier E."/>
            <person name="Gout L."/>
            <person name="Hahn M."/>
            <person name="Kohn L."/>
            <person name="Lapalu N."/>
            <person name="Plummer K.M."/>
            <person name="Pradier J.M."/>
            <person name="Quevillon E."/>
            <person name="Sharon A."/>
            <person name="Simon A."/>
            <person name="ten Have A."/>
            <person name="Tudzynski B."/>
            <person name="Tudzynski P."/>
            <person name="Wincker P."/>
            <person name="Andrew M."/>
            <person name="Anthouard V."/>
            <person name="Beever R.E."/>
            <person name="Beffa R."/>
            <person name="Benoit I."/>
            <person name="Bouzid O."/>
            <person name="Brault B."/>
            <person name="Chen Z."/>
            <person name="Choquer M."/>
            <person name="Collemare J."/>
            <person name="Cotton P."/>
            <person name="Danchin E.G."/>
            <person name="Da Silva C."/>
            <person name="Gautier A."/>
            <person name="Giraud C."/>
            <person name="Giraud T."/>
            <person name="Gonzalez C."/>
            <person name="Grossetete S."/>
            <person name="Guldener U."/>
            <person name="Henrissat B."/>
            <person name="Howlett B.J."/>
            <person name="Kodira C."/>
            <person name="Kretschmer M."/>
            <person name="Lappartient A."/>
            <person name="Leroch M."/>
            <person name="Levis C."/>
            <person name="Mauceli E."/>
            <person name="Neuveglise C."/>
            <person name="Oeser B."/>
            <person name="Pearson M."/>
            <person name="Poulain J."/>
            <person name="Poussereau N."/>
            <person name="Quesneville H."/>
            <person name="Rascle C."/>
            <person name="Schumacher J."/>
            <person name="Segurens B."/>
            <person name="Sexton A."/>
            <person name="Silva E."/>
            <person name="Sirven C."/>
            <person name="Soanes D.M."/>
            <person name="Talbot N.J."/>
            <person name="Templeton M."/>
            <person name="Yandava C."/>
            <person name="Yarden O."/>
            <person name="Zeng Q."/>
            <person name="Rollins J.A."/>
            <person name="Lebrun M.H."/>
            <person name="Dickman M."/>
        </authorList>
    </citation>
    <scope>NUCLEOTIDE SEQUENCE [LARGE SCALE GENOMIC DNA]</scope>
    <source>
        <strain evidence="5 6">B05.10</strain>
    </source>
</reference>
<dbReference type="FunFam" id="3.40.50.2000:FF:000009">
    <property type="entry name" value="Sterol 3-beta-glucosyltransferase UGT80A2"/>
    <property type="match status" value="1"/>
</dbReference>
<dbReference type="SUPFAM" id="SSF53756">
    <property type="entry name" value="UDP-Glycosyltransferase/glycogen phosphorylase"/>
    <property type="match status" value="1"/>
</dbReference>
<sequence length="830" mass="90707">MADSKLYEQEHNQADSPPSYGEATLSDTLLFSQTTKARDDGRIDLDLTSNVARRLSKYLDIPSYTDFDTKLPEIRENRPWAVKLNIVIQVVGSRGDVQPFIALGNELQKHGHRVRIATYDQFEDFVRQANLEFYPIGGNPAELMAFMVKNPGLIPSMQTLRSGEIQRKRATISEMLEGCWRSCFKPDMISAEPFVADAIIANPPSFAHVHCAQALGIPLHLCFTMPWSPTAAFPHPLANIKTSSVDVGTGNYLSYLLVEWMTWQGLGDIINSFRERIDLEHVPYSEGPTLAVSLKIPFTYCWSPALVPRPIDWPPHIDVCGFFFRDTPVYTPPPELDAFLRMRGPPVVYIGFGSIVIDDPEALTGTLLDAVHALGVRAIISKGWSKLGGADFEDIFYLDDCPHEWLFQHVSAVVHHGGAGTTACGLSNGRPTMVVPFFGDQPFWGEMINAAGAGPTPVPFKSLNTKNLVEGLKFCLTKEAAIAAGKIASKMVKEDGVKAAVRSFHANLPLEDLRCDLLPDKPAAWRYKHKEKTIKLSKFAMQILLENNRLDQENVKLLETKHIDILHRRWDPVTAMASAYIGIATDIVQAQVGVFTKPYEEYKKAQAQNKSRKIVDESLSKQDPEVSDSHSLPGGNGAMSSSSSIHSTNSHNKKSGTAGLMARASGKSAGKMFVATGKGFFVNVPLAMADGMRAMPGFYGDKAKDCGNVTGWKSGMAAGGKAFSYGIVGGLADLVVQPYKGGRKEGALGVAKGIGKGTLGMISKISGGAVGFYAYPAQGIAKSISNTVHTTKKKEIQAAKREEGAWLIQEGRLTNEDVKVIIDVFEFIKI</sequence>
<feature type="compositionally biased region" description="Basic and acidic residues" evidence="2">
    <location>
        <begin position="613"/>
        <end position="628"/>
    </location>
</feature>
<dbReference type="VEuPathDB" id="FungiDB:Bcin16g00005"/>
<feature type="domain" description="Glycosyltransferase family 28 N-terminal" evidence="3">
    <location>
        <begin position="86"/>
        <end position="234"/>
    </location>
</feature>
<evidence type="ECO:0000259" key="4">
    <source>
        <dbReference type="Pfam" id="PF06722"/>
    </source>
</evidence>
<dbReference type="InterPro" id="IPR010610">
    <property type="entry name" value="EryCIII-like_C"/>
</dbReference>
<dbReference type="Pfam" id="PF06722">
    <property type="entry name" value="EryCIII-like_C"/>
    <property type="match status" value="1"/>
</dbReference>
<evidence type="ECO:0000256" key="2">
    <source>
        <dbReference type="SAM" id="MobiDB-lite"/>
    </source>
</evidence>
<dbReference type="InterPro" id="IPR004276">
    <property type="entry name" value="GlycoTrans_28_N"/>
</dbReference>
<dbReference type="GO" id="GO:0005975">
    <property type="term" value="P:carbohydrate metabolic process"/>
    <property type="evidence" value="ECO:0007669"/>
    <property type="project" value="InterPro"/>
</dbReference>
<dbReference type="OrthoDB" id="5835829at2759"/>
<feature type="compositionally biased region" description="Basic and acidic residues" evidence="2">
    <location>
        <begin position="1"/>
        <end position="13"/>
    </location>
</feature>
<dbReference type="Proteomes" id="UP000001798">
    <property type="component" value="Chromosome 16"/>
</dbReference>
<dbReference type="Gene3D" id="3.40.50.2000">
    <property type="entry name" value="Glycogen Phosphorylase B"/>
    <property type="match status" value="2"/>
</dbReference>
<feature type="region of interest" description="Disordered" evidence="2">
    <location>
        <begin position="610"/>
        <end position="658"/>
    </location>
</feature>
<dbReference type="CDD" id="cd03784">
    <property type="entry name" value="GT1_Gtf-like"/>
    <property type="match status" value="1"/>
</dbReference>
<dbReference type="PANTHER" id="PTHR48050">
    <property type="entry name" value="STEROL 3-BETA-GLUCOSYLTRANSFERASE"/>
    <property type="match status" value="1"/>
</dbReference>
<dbReference type="PANTHER" id="PTHR48050:SF27">
    <property type="entry name" value="GLUCOSYLTRANSFERASE, PUTATIVE (AFU_ORTHOLOGUE AFUA_7G04880)-RELATED"/>
    <property type="match status" value="1"/>
</dbReference>
<feature type="compositionally biased region" description="Low complexity" evidence="2">
    <location>
        <begin position="640"/>
        <end position="650"/>
    </location>
</feature>
<reference evidence="5 6" key="2">
    <citation type="journal article" date="2012" name="Eukaryot. Cell">
        <title>Genome update of Botrytis cinerea strains B05.10 and T4.</title>
        <authorList>
            <person name="Staats M."/>
            <person name="van Kan J.A."/>
        </authorList>
    </citation>
    <scope>NUCLEOTIDE SEQUENCE [LARGE SCALE GENOMIC DNA]</scope>
    <source>
        <strain evidence="5 6">B05.10</strain>
    </source>
</reference>
<evidence type="ECO:0000259" key="3">
    <source>
        <dbReference type="Pfam" id="PF03033"/>
    </source>
</evidence>
<evidence type="ECO:0000313" key="6">
    <source>
        <dbReference type="Proteomes" id="UP000001798"/>
    </source>
</evidence>
<dbReference type="AlphaFoldDB" id="A0A384K5P6"/>
<dbReference type="InterPro" id="IPR002213">
    <property type="entry name" value="UDP_glucos_trans"/>
</dbReference>
<dbReference type="KEGG" id="bfu:BCIN_16g00005"/>
<feature type="domain" description="Erythromycin biosynthesis protein CIII-like C-terminal" evidence="4">
    <location>
        <begin position="399"/>
        <end position="483"/>
    </location>
</feature>
<dbReference type="EMBL" id="CP009820">
    <property type="protein sequence ID" value="ATZ58128.1"/>
    <property type="molecule type" value="Genomic_DNA"/>
</dbReference>
<accession>A0A384K5P6</accession>
<evidence type="ECO:0000313" key="5">
    <source>
        <dbReference type="EMBL" id="ATZ58128.1"/>
    </source>
</evidence>
<dbReference type="RefSeq" id="XP_024553571.1">
    <property type="nucleotide sequence ID" value="XM_024697755.1"/>
</dbReference>
<dbReference type="GO" id="GO:0016906">
    <property type="term" value="F:sterol 3-beta-glucosyltransferase activity"/>
    <property type="evidence" value="ECO:0007669"/>
    <property type="project" value="UniProtKB-ARBA"/>
</dbReference>
<dbReference type="FunFam" id="3.40.50.2000:FF:000100">
    <property type="entry name" value="Glycosyltransferase family 1 protein"/>
    <property type="match status" value="1"/>
</dbReference>
<evidence type="ECO:0000256" key="1">
    <source>
        <dbReference type="ARBA" id="ARBA00022679"/>
    </source>
</evidence>
<name>A0A384K5P6_BOTFB</name>
<gene>
    <name evidence="5" type="ORF">BCIN_16g00005</name>
</gene>
<reference evidence="5 6" key="3">
    <citation type="journal article" date="2017" name="Mol. Plant Pathol.">
        <title>A gapless genome sequence of the fungus Botrytis cinerea.</title>
        <authorList>
            <person name="Van Kan J.A."/>
            <person name="Stassen J.H."/>
            <person name="Mosbach A."/>
            <person name="Van Der Lee T.A."/>
            <person name="Faino L."/>
            <person name="Farmer A.D."/>
            <person name="Papasotiriou D.G."/>
            <person name="Zhou S."/>
            <person name="Seidl M.F."/>
            <person name="Cottam E."/>
            <person name="Edel D."/>
            <person name="Hahn M."/>
            <person name="Schwartz D.C."/>
            <person name="Dietrich R.A."/>
            <person name="Widdison S."/>
            <person name="Scalliet G."/>
        </authorList>
    </citation>
    <scope>NUCLEOTIDE SEQUENCE [LARGE SCALE GENOMIC DNA]</scope>
    <source>
        <strain evidence="5 6">B05.10</strain>
    </source>
</reference>
<proteinExistence type="predicted"/>
<keyword evidence="6" id="KW-1185">Reference proteome</keyword>